<dbReference type="Pfam" id="PF00378">
    <property type="entry name" value="ECH_1"/>
    <property type="match status" value="1"/>
</dbReference>
<dbReference type="PANTHER" id="PTHR43459:SF1">
    <property type="entry name" value="EG:BACN32G11.4 PROTEIN"/>
    <property type="match status" value="1"/>
</dbReference>
<organism evidence="2 3">
    <name type="scientific">Hydrogenophaga intermedia</name>
    <dbReference type="NCBI Taxonomy" id="65786"/>
    <lineage>
        <taxon>Bacteria</taxon>
        <taxon>Pseudomonadati</taxon>
        <taxon>Pseudomonadota</taxon>
        <taxon>Betaproteobacteria</taxon>
        <taxon>Burkholderiales</taxon>
        <taxon>Comamonadaceae</taxon>
        <taxon>Hydrogenophaga</taxon>
    </lineage>
</organism>
<dbReference type="Gene3D" id="3.90.226.10">
    <property type="entry name" value="2-enoyl-CoA Hydratase, Chain A, domain 1"/>
    <property type="match status" value="1"/>
</dbReference>
<dbReference type="SUPFAM" id="SSF52096">
    <property type="entry name" value="ClpP/crotonase"/>
    <property type="match status" value="1"/>
</dbReference>
<comment type="similarity">
    <text evidence="1">Belongs to the enoyl-CoA hydratase/isomerase family.</text>
</comment>
<dbReference type="InterPro" id="IPR001753">
    <property type="entry name" value="Enoyl-CoA_hydra/iso"/>
</dbReference>
<dbReference type="InterPro" id="IPR029045">
    <property type="entry name" value="ClpP/crotonase-like_dom_sf"/>
</dbReference>
<keyword evidence="3" id="KW-1185">Reference proteome</keyword>
<dbReference type="CDD" id="cd06558">
    <property type="entry name" value="crotonase-like"/>
    <property type="match status" value="1"/>
</dbReference>
<dbReference type="EMBL" id="CCAE010000051">
    <property type="protein sequence ID" value="CDN89726.1"/>
    <property type="molecule type" value="Genomic_DNA"/>
</dbReference>
<name>A0A1L1PUK6_HYDIT</name>
<reference evidence="3" key="1">
    <citation type="submission" date="2014-11" db="EMBL/GenBank/DDBJ databases">
        <title>Draft genome sequence of Hydrogenophaga intermedia S1.</title>
        <authorList>
            <person name="Gan H.M."/>
            <person name="Chew T.H."/>
            <person name="Stolz A."/>
        </authorList>
    </citation>
    <scope>NUCLEOTIDE SEQUENCE [LARGE SCALE GENOMIC DNA]</scope>
    <source>
        <strain evidence="3">S1</strain>
    </source>
</reference>
<dbReference type="AlphaFoldDB" id="A0A1L1PUK6"/>
<evidence type="ECO:0000313" key="2">
    <source>
        <dbReference type="EMBL" id="CDN89726.1"/>
    </source>
</evidence>
<evidence type="ECO:0000313" key="3">
    <source>
        <dbReference type="Proteomes" id="UP000028878"/>
    </source>
</evidence>
<dbReference type="Proteomes" id="UP000028878">
    <property type="component" value="Unassembled WGS sequence"/>
</dbReference>
<evidence type="ECO:0000256" key="1">
    <source>
        <dbReference type="ARBA" id="ARBA00005254"/>
    </source>
</evidence>
<sequence length="273" mass="29036">MKQTLVTTHRTVRLESEDGLARLTLDQPERLNGLSARLHADLREVLDALERDANLRCVLLTGAGRGFCSGADLGSREDNGHDVGPDGRRDLGAMLERDFNPLVLRLRALPVPVVVAVNGVAAGAGVSLALAGDVVLAARGASFVLAFARIGVMPDAGATWLLPRLIGPARAMALCLLGEAMGAEAAQQAGLIWRCTDDGALMAEAEAVCARLARGPALALRHIKTALHAADENTLLEQLALETRLQRELGRSEDCIEGVAAFHEKRPPRFIGR</sequence>
<dbReference type="InterPro" id="IPR014748">
    <property type="entry name" value="Enoyl-CoA_hydra_C"/>
</dbReference>
<dbReference type="GO" id="GO:0003824">
    <property type="term" value="F:catalytic activity"/>
    <property type="evidence" value="ECO:0007669"/>
    <property type="project" value="UniProtKB-ARBA"/>
</dbReference>
<dbReference type="Gene3D" id="1.10.12.10">
    <property type="entry name" value="Lyase 2-enoyl-coa Hydratase, Chain A, domain 2"/>
    <property type="match status" value="1"/>
</dbReference>
<accession>A0A1L1PUK6</accession>
<gene>
    <name evidence="2" type="ORF">BN948_04166</name>
</gene>
<dbReference type="PANTHER" id="PTHR43459">
    <property type="entry name" value="ENOYL-COA HYDRATASE"/>
    <property type="match status" value="1"/>
</dbReference>
<dbReference type="RefSeq" id="WP_009517887.1">
    <property type="nucleotide sequence ID" value="NZ_CCAE010000051.1"/>
</dbReference>
<protein>
    <submittedName>
        <fullName evidence="2">Enoyl-CoA hydratase</fullName>
    </submittedName>
</protein>
<proteinExistence type="inferred from homology"/>